<gene>
    <name evidence="1" type="ORF">B842_02705</name>
</gene>
<proteinExistence type="predicted"/>
<accession>A0A0B5D9N8</accession>
<evidence type="ECO:0000313" key="1">
    <source>
        <dbReference type="EMBL" id="AJE32394.1"/>
    </source>
</evidence>
<sequence>MLSRGRGVGYIYLAHVVEDHSRVAYFETLGDERRGTAAGVWTRAWAFGFQSDAGDDR</sequence>
<name>A0A0B5D9N8_9CORY</name>
<organism evidence="1 2">
    <name type="scientific">Corynebacterium humireducens NBRC 106098 = DSM 45392</name>
    <dbReference type="NCBI Taxonomy" id="1223515"/>
    <lineage>
        <taxon>Bacteria</taxon>
        <taxon>Bacillati</taxon>
        <taxon>Actinomycetota</taxon>
        <taxon>Actinomycetes</taxon>
        <taxon>Mycobacteriales</taxon>
        <taxon>Corynebacteriaceae</taxon>
        <taxon>Corynebacterium</taxon>
    </lineage>
</organism>
<dbReference type="Proteomes" id="UP000031524">
    <property type="component" value="Chromosome"/>
</dbReference>
<keyword evidence="2" id="KW-1185">Reference proteome</keyword>
<dbReference type="KEGG" id="chm:B842_02705"/>
<dbReference type="AlphaFoldDB" id="A0A0B5D9N8"/>
<reference evidence="1 2" key="1">
    <citation type="submission" date="2013-04" db="EMBL/GenBank/DDBJ databases">
        <title>Complete genome sequence of Corynebacterium humireducens DSM 45392(T), isolated from a wastewater-fed microbial fuel cell.</title>
        <authorList>
            <person name="Ruckert C."/>
            <person name="Albersmeier A."/>
            <person name="Kalinowski J."/>
        </authorList>
    </citation>
    <scope>NUCLEOTIDE SEQUENCE [LARGE SCALE GENOMIC DNA]</scope>
    <source>
        <strain evidence="2">MFC-5</strain>
    </source>
</reference>
<protein>
    <submittedName>
        <fullName evidence="1">Integrase</fullName>
    </submittedName>
</protein>
<evidence type="ECO:0000313" key="2">
    <source>
        <dbReference type="Proteomes" id="UP000031524"/>
    </source>
</evidence>
<dbReference type="EMBL" id="CP005286">
    <property type="protein sequence ID" value="AJE32394.1"/>
    <property type="molecule type" value="Genomic_DNA"/>
</dbReference>
<dbReference type="HOGENOM" id="CLU_2988978_0_0_11"/>